<sequence>MSMKALSYTDDKGLHKHTVAGVSITGRKATIYSAVPGIMFEFTPRGLFIFDYGLPSGEGQGTGDGNSGRKLLSTTADCKQDYYEDESIDEHDNVFLEHMKVEECTSAGGIFTVITYSVLNEAGDWEVEDVDTWFKNGLAPDFFKNYDGLSTASQVASEPDKKSNR</sequence>
<proteinExistence type="predicted"/>
<organism evidence="1">
    <name type="scientific">Tetraselmis sp. GSL018</name>
    <dbReference type="NCBI Taxonomy" id="582737"/>
    <lineage>
        <taxon>Eukaryota</taxon>
        <taxon>Viridiplantae</taxon>
        <taxon>Chlorophyta</taxon>
        <taxon>core chlorophytes</taxon>
        <taxon>Chlorodendrophyceae</taxon>
        <taxon>Chlorodendrales</taxon>
        <taxon>Chlorodendraceae</taxon>
        <taxon>Tetraselmis</taxon>
    </lineage>
</organism>
<dbReference type="EMBL" id="GBEZ01009401">
    <property type="protein sequence ID" value="JAC76184.1"/>
    <property type="molecule type" value="Transcribed_RNA"/>
</dbReference>
<accession>A0A061RZL6</accession>
<protein>
    <submittedName>
        <fullName evidence="1">Uncharacterized protein</fullName>
    </submittedName>
</protein>
<gene>
    <name evidence="1" type="ORF">TSPGSL018_20905</name>
</gene>
<dbReference type="AlphaFoldDB" id="A0A061RZL6"/>
<reference evidence="1" key="1">
    <citation type="submission" date="2014-05" db="EMBL/GenBank/DDBJ databases">
        <title>The transcriptome of the halophilic microalga Tetraselmis sp. GSL018 isolated from the Great Salt Lake, Utah.</title>
        <authorList>
            <person name="Jinkerson R.E."/>
            <person name="D'Adamo S."/>
            <person name="Posewitz M.C."/>
        </authorList>
    </citation>
    <scope>NUCLEOTIDE SEQUENCE</scope>
    <source>
        <strain evidence="1">GSL018</strain>
    </source>
</reference>
<evidence type="ECO:0000313" key="1">
    <source>
        <dbReference type="EMBL" id="JAC76184.1"/>
    </source>
</evidence>
<name>A0A061RZL6_9CHLO</name>